<evidence type="ECO:0000313" key="5">
    <source>
        <dbReference type="EMBL" id="QDT54536.1"/>
    </source>
</evidence>
<accession>A0A517SEI1</accession>
<dbReference type="Proteomes" id="UP000315700">
    <property type="component" value="Chromosome"/>
</dbReference>
<keyword evidence="3" id="KW-0732">Signal</keyword>
<dbReference type="Gene3D" id="2.60.40.10">
    <property type="entry name" value="Immunoglobulins"/>
    <property type="match status" value="1"/>
</dbReference>
<dbReference type="InterPro" id="IPR013783">
    <property type="entry name" value="Ig-like_fold"/>
</dbReference>
<evidence type="ECO:0000256" key="3">
    <source>
        <dbReference type="ARBA" id="ARBA00022729"/>
    </source>
</evidence>
<protein>
    <submittedName>
        <fullName evidence="5">Serine-aspartate repeat-containing protein F</fullName>
    </submittedName>
</protein>
<organism evidence="5 6">
    <name type="scientific">Caulifigura coniformis</name>
    <dbReference type="NCBI Taxonomy" id="2527983"/>
    <lineage>
        <taxon>Bacteria</taxon>
        <taxon>Pseudomonadati</taxon>
        <taxon>Planctomycetota</taxon>
        <taxon>Planctomycetia</taxon>
        <taxon>Planctomycetales</taxon>
        <taxon>Planctomycetaceae</taxon>
        <taxon>Caulifigura</taxon>
    </lineage>
</organism>
<dbReference type="Pfam" id="PF17210">
    <property type="entry name" value="SdrD_B"/>
    <property type="match status" value="1"/>
</dbReference>
<dbReference type="Pfam" id="PF13582">
    <property type="entry name" value="Reprolysin_3"/>
    <property type="match status" value="1"/>
</dbReference>
<dbReference type="EMBL" id="CP036271">
    <property type="protein sequence ID" value="QDT54536.1"/>
    <property type="molecule type" value="Genomic_DNA"/>
</dbReference>
<dbReference type="GO" id="GO:0005576">
    <property type="term" value="C:extracellular region"/>
    <property type="evidence" value="ECO:0007669"/>
    <property type="project" value="UniProtKB-SubCell"/>
</dbReference>
<comment type="subcellular location">
    <subcellularLocation>
        <location evidence="1">Secreted</location>
    </subcellularLocation>
</comment>
<sequence>MSGSTRHSLVRRILRMAGCTFPARARSRAANSPIETLENRQLLSATAPRKVATAPAAPASATTPVGSQSVPVALAPLGETFNLSSRPTATKTIYLDFNGHTTSGTPWNTVYTGGASFATPAFSLDADTANFSAAELIQIQRMWQRVVEDFAPFDVNVTTADPGVANLINSGAGDTRWGTRVVIGGDHNQWLNQFNGGIAFLDSFGSSTDIPCFVFSITQGNNEQVIAETISHEVGHTLGLNHDTTFSDPLGYFAGQGTSPMSWGPIMGSAYGLDVTQWSKGEYSNANNFEDDLSIITTRNGFGYRVDDHGNTRFTASQLTGKKVGATRTVAAAGVIERNTDTDWFSFYTTGGAVNLAFTGDSIAANLDISVTLYSPDGLEIMTINPALSLNATLSVVLPAGRYEVKIDGVGFGNPAVDGYSDYGSLGQYFINGTIPDTSSGTPTGGTSVISGRVVSDANNDGIINGTDAGIRGVMVYIDLDGNGVFNASVDKSALTDASGNFKFTGLRGGTYSVYQIVPSGWSQTSPVTSGQDVFVADATSTANVFIRNVRPPVLSGFGATVNYSSTAAQPILLTTSGTVNDVDSPAFNGGKLTIGLAANGNAADVLGVRNQGNAAGQIGVFGNVVRYGGKVIGTMTGGTAGSSLVITFNSSASQVAVRALIKNLTFKTAASNPSKATRTISFQMTDGFGGSSTRITKQVKVI</sequence>
<evidence type="ECO:0000256" key="1">
    <source>
        <dbReference type="ARBA" id="ARBA00004613"/>
    </source>
</evidence>
<feature type="domain" description="SD-repeat containing protein B" evidence="4">
    <location>
        <begin position="452"/>
        <end position="542"/>
    </location>
</feature>
<name>A0A517SEI1_9PLAN</name>
<keyword evidence="6" id="KW-1185">Reference proteome</keyword>
<dbReference type="SUPFAM" id="SSF117074">
    <property type="entry name" value="Hypothetical protein PA1324"/>
    <property type="match status" value="1"/>
</dbReference>
<dbReference type="Gene3D" id="3.40.390.10">
    <property type="entry name" value="Collagenase (Catalytic Domain)"/>
    <property type="match status" value="1"/>
</dbReference>
<gene>
    <name evidence="5" type="primary">sdrF</name>
    <name evidence="5" type="ORF">Pan44_25690</name>
</gene>
<evidence type="ECO:0000313" key="6">
    <source>
        <dbReference type="Proteomes" id="UP000315700"/>
    </source>
</evidence>
<evidence type="ECO:0000256" key="2">
    <source>
        <dbReference type="ARBA" id="ARBA00022525"/>
    </source>
</evidence>
<keyword evidence="2" id="KW-0964">Secreted</keyword>
<dbReference type="AlphaFoldDB" id="A0A517SEI1"/>
<dbReference type="InterPro" id="IPR033764">
    <property type="entry name" value="Sdr_B"/>
</dbReference>
<dbReference type="RefSeq" id="WP_197454047.1">
    <property type="nucleotide sequence ID" value="NZ_CP036271.1"/>
</dbReference>
<reference evidence="5 6" key="1">
    <citation type="submission" date="2019-02" db="EMBL/GenBank/DDBJ databases">
        <title>Deep-cultivation of Planctomycetes and their phenomic and genomic characterization uncovers novel biology.</title>
        <authorList>
            <person name="Wiegand S."/>
            <person name="Jogler M."/>
            <person name="Boedeker C."/>
            <person name="Pinto D."/>
            <person name="Vollmers J."/>
            <person name="Rivas-Marin E."/>
            <person name="Kohn T."/>
            <person name="Peeters S.H."/>
            <person name="Heuer A."/>
            <person name="Rast P."/>
            <person name="Oberbeckmann S."/>
            <person name="Bunk B."/>
            <person name="Jeske O."/>
            <person name="Meyerdierks A."/>
            <person name="Storesund J.E."/>
            <person name="Kallscheuer N."/>
            <person name="Luecker S."/>
            <person name="Lage O.M."/>
            <person name="Pohl T."/>
            <person name="Merkel B.J."/>
            <person name="Hornburger P."/>
            <person name="Mueller R.-W."/>
            <person name="Bruemmer F."/>
            <person name="Labrenz M."/>
            <person name="Spormann A.M."/>
            <person name="Op den Camp H."/>
            <person name="Overmann J."/>
            <person name="Amann R."/>
            <person name="Jetten M.S.M."/>
            <person name="Mascher T."/>
            <person name="Medema M.H."/>
            <person name="Devos D.P."/>
            <person name="Kaster A.-K."/>
            <person name="Ovreas L."/>
            <person name="Rohde M."/>
            <person name="Galperin M.Y."/>
            <person name="Jogler C."/>
        </authorList>
    </citation>
    <scope>NUCLEOTIDE SEQUENCE [LARGE SCALE GENOMIC DNA]</scope>
    <source>
        <strain evidence="5 6">Pan44</strain>
    </source>
</reference>
<dbReference type="SUPFAM" id="SSF55486">
    <property type="entry name" value="Metalloproteases ('zincins'), catalytic domain"/>
    <property type="match status" value="1"/>
</dbReference>
<dbReference type="KEGG" id="ccos:Pan44_25690"/>
<dbReference type="InParanoid" id="A0A517SEI1"/>
<evidence type="ECO:0000259" key="4">
    <source>
        <dbReference type="Pfam" id="PF17210"/>
    </source>
</evidence>
<dbReference type="InterPro" id="IPR024079">
    <property type="entry name" value="MetalloPept_cat_dom_sf"/>
</dbReference>
<dbReference type="GO" id="GO:0008237">
    <property type="term" value="F:metallopeptidase activity"/>
    <property type="evidence" value="ECO:0007669"/>
    <property type="project" value="InterPro"/>
</dbReference>
<proteinExistence type="predicted"/>
<dbReference type="Gene3D" id="2.60.120.380">
    <property type="match status" value="1"/>
</dbReference>